<sequence length="1007" mass="105746">MPTNTMIKLLTNRAILVVAGCYLTTISAAIVDIYSINEDHFLKVYQVGKFVDSESCYDAVVASDENGDGRVTREEYVSLARDLSPPGLIAEDVAFNDLPLAFTNTFRSLACLCQIASLGGDPTDTECCVGSNAHIRVPDPPTSEGGSPEDVAYLYSVCSLISEAADSIMTSPFPTARPTTSPAGTPPPTSLPTSPPTPESVDTPTVSPTEIDAVPSSSPVAEPTLPPVPTVSPAPTEIPTAVIAPTPKPTTPPETITSVASVMYTIAVSSGKILIENEGFEEQYLGDLTAAMDELAVQVGDETLNRRLRALQLEMSVLLPTEIESQEEIDCPEDLTAEGDLCQDIVALVNLSMPSDLRGSPEEVSDAVSRYESNLLDAIINGDLQTELLKRRVDTPVRILTGIQPEGGETSDSESLSTGARAGIAVSIAFVVALIGIGLLVSRRKPQNNQSRKIDYSAYHGEEGSVDALPSAKPEGSVNDSLFTDDAVQITADTGAAVTLGAAEADYGKRSRKSMEAMEAGEDHLAEPGADQYDEGSSNAGSSGWSSSAGLSSLNTGSMDDSMDAAAAAGAALAALGVASGLARRGRKKDSSTLSQIPDTGGEIPPASREELDRLIEAGDWAAVGATAALLAAASDSQSLSSARSRTTDRSSAGSGSIDAARAAELDQLVDAGDWEGVVLAAAKYQTEASRNVEGTAGASVESSGDSMTGTGTDTGATRSMSTLSDSPSKIAKRAEIRAEVEALVRRVVPEEIDNVDEMMNQFKGREEELIETLRTMQERAAAQKARAASQKAAKVKAKQTVQRGVVPGVKPAAQTIASPQSMPSTPGDSDISTFVSPDSLKEQRSALELAIERGDWDAVGRAAAMIGDQSVGSPNSEDFTALNRSIDSDIPKDRDKLSGEDRARAEELDEMINVGDWSGVVSKALVFSGSPAKREATSKITDEEEEALQQAELWMQIAEQKKAEGATDSGAVDAAEWAIQRSLTQLKEADKKKPPARPSPDQEDEV</sequence>
<protein>
    <recommendedName>
        <fullName evidence="3">EF-hand domain-containing protein</fullName>
    </recommendedName>
</protein>
<feature type="compositionally biased region" description="Low complexity" evidence="2">
    <location>
        <begin position="174"/>
        <end position="183"/>
    </location>
</feature>
<organism evidence="4 5">
    <name type="scientific">Fistulifera solaris</name>
    <name type="common">Oleaginous diatom</name>
    <dbReference type="NCBI Taxonomy" id="1519565"/>
    <lineage>
        <taxon>Eukaryota</taxon>
        <taxon>Sar</taxon>
        <taxon>Stramenopiles</taxon>
        <taxon>Ochrophyta</taxon>
        <taxon>Bacillariophyta</taxon>
        <taxon>Bacillariophyceae</taxon>
        <taxon>Bacillariophycidae</taxon>
        <taxon>Naviculales</taxon>
        <taxon>Naviculaceae</taxon>
        <taxon>Fistulifera</taxon>
    </lineage>
</organism>
<dbReference type="EMBL" id="BDSP01000100">
    <property type="protein sequence ID" value="GAX15993.1"/>
    <property type="molecule type" value="Genomic_DNA"/>
</dbReference>
<feature type="region of interest" description="Disordered" evidence="2">
    <location>
        <begin position="527"/>
        <end position="549"/>
    </location>
</feature>
<evidence type="ECO:0000256" key="1">
    <source>
        <dbReference type="SAM" id="Coils"/>
    </source>
</evidence>
<keyword evidence="5" id="KW-1185">Reference proteome</keyword>
<dbReference type="InterPro" id="IPR002048">
    <property type="entry name" value="EF_hand_dom"/>
</dbReference>
<feature type="coiled-coil region" evidence="1">
    <location>
        <begin position="760"/>
        <end position="787"/>
    </location>
</feature>
<dbReference type="AlphaFoldDB" id="A0A1Z5JPM4"/>
<feature type="compositionally biased region" description="Pro residues" evidence="2">
    <location>
        <begin position="184"/>
        <end position="198"/>
    </location>
</feature>
<gene>
    <name evidence="4" type="ORF">FisN_22Hh150</name>
</gene>
<feature type="compositionally biased region" description="Low complexity" evidence="2">
    <location>
        <begin position="536"/>
        <end position="549"/>
    </location>
</feature>
<evidence type="ECO:0000313" key="5">
    <source>
        <dbReference type="Proteomes" id="UP000198406"/>
    </source>
</evidence>
<feature type="region of interest" description="Disordered" evidence="2">
    <location>
        <begin position="637"/>
        <end position="657"/>
    </location>
</feature>
<name>A0A1Z5JPM4_FISSO</name>
<dbReference type="OrthoDB" id="46094at2759"/>
<dbReference type="PROSITE" id="PS50222">
    <property type="entry name" value="EF_HAND_2"/>
    <property type="match status" value="1"/>
</dbReference>
<dbReference type="Proteomes" id="UP000198406">
    <property type="component" value="Unassembled WGS sequence"/>
</dbReference>
<comment type="caution">
    <text evidence="4">The sequence shown here is derived from an EMBL/GenBank/DDBJ whole genome shotgun (WGS) entry which is preliminary data.</text>
</comment>
<reference evidence="4 5" key="1">
    <citation type="journal article" date="2015" name="Plant Cell">
        <title>Oil accumulation by the oleaginous diatom Fistulifera solaris as revealed by the genome and transcriptome.</title>
        <authorList>
            <person name="Tanaka T."/>
            <person name="Maeda Y."/>
            <person name="Veluchamy A."/>
            <person name="Tanaka M."/>
            <person name="Abida H."/>
            <person name="Marechal E."/>
            <person name="Bowler C."/>
            <person name="Muto M."/>
            <person name="Sunaga Y."/>
            <person name="Tanaka M."/>
            <person name="Yoshino T."/>
            <person name="Taniguchi T."/>
            <person name="Fukuda Y."/>
            <person name="Nemoto M."/>
            <person name="Matsumoto M."/>
            <person name="Wong P.S."/>
            <person name="Aburatani S."/>
            <person name="Fujibuchi W."/>
        </authorList>
    </citation>
    <scope>NUCLEOTIDE SEQUENCE [LARGE SCALE GENOMIC DNA]</scope>
    <source>
        <strain evidence="4 5">JPCC DA0580</strain>
    </source>
</reference>
<feature type="region of interest" description="Disordered" evidence="2">
    <location>
        <begin position="585"/>
        <end position="607"/>
    </location>
</feature>
<feature type="region of interest" description="Disordered" evidence="2">
    <location>
        <begin position="170"/>
        <end position="233"/>
    </location>
</feature>
<accession>A0A1Z5JPM4</accession>
<feature type="domain" description="EF-hand" evidence="3">
    <location>
        <begin position="51"/>
        <end position="86"/>
    </location>
</feature>
<evidence type="ECO:0000313" key="4">
    <source>
        <dbReference type="EMBL" id="GAX15993.1"/>
    </source>
</evidence>
<proteinExistence type="predicted"/>
<dbReference type="InParanoid" id="A0A1Z5JPM4"/>
<evidence type="ECO:0000256" key="2">
    <source>
        <dbReference type="SAM" id="MobiDB-lite"/>
    </source>
</evidence>
<feature type="region of interest" description="Disordered" evidence="2">
    <location>
        <begin position="984"/>
        <end position="1007"/>
    </location>
</feature>
<feature type="compositionally biased region" description="Low complexity" evidence="2">
    <location>
        <begin position="703"/>
        <end position="720"/>
    </location>
</feature>
<dbReference type="InterPro" id="IPR018247">
    <property type="entry name" value="EF_Hand_1_Ca_BS"/>
</dbReference>
<evidence type="ECO:0000259" key="3">
    <source>
        <dbReference type="PROSITE" id="PS50222"/>
    </source>
</evidence>
<dbReference type="PROSITE" id="PS00018">
    <property type="entry name" value="EF_HAND_1"/>
    <property type="match status" value="1"/>
</dbReference>
<keyword evidence="1" id="KW-0175">Coiled coil</keyword>
<feature type="region of interest" description="Disordered" evidence="2">
    <location>
        <begin position="689"/>
        <end position="727"/>
    </location>
</feature>
<dbReference type="GO" id="GO:0005509">
    <property type="term" value="F:calcium ion binding"/>
    <property type="evidence" value="ECO:0007669"/>
    <property type="project" value="InterPro"/>
</dbReference>